<dbReference type="AlphaFoldDB" id="A0A1C4GFM4"/>
<keyword evidence="3" id="KW-1185">Reference proteome</keyword>
<keyword evidence="1" id="KW-0472">Membrane</keyword>
<keyword evidence="1" id="KW-0812">Transmembrane</keyword>
<reference evidence="3" key="1">
    <citation type="submission" date="2016-08" db="EMBL/GenBank/DDBJ databases">
        <authorList>
            <person name="Varghese N."/>
            <person name="Submissions Spin"/>
        </authorList>
    </citation>
    <scope>NUCLEOTIDE SEQUENCE [LARGE SCALE GENOMIC DNA]</scope>
    <source>
        <strain evidence="3">REICA_142</strain>
    </source>
</reference>
<dbReference type="OrthoDB" id="6610641at2"/>
<dbReference type="RefSeq" id="WP_090138489.1">
    <property type="nucleotide sequence ID" value="NZ_FMBC01000065.1"/>
</dbReference>
<dbReference type="Proteomes" id="UP000198515">
    <property type="component" value="Unassembled WGS sequence"/>
</dbReference>
<evidence type="ECO:0000313" key="2">
    <source>
        <dbReference type="EMBL" id="SCC66977.1"/>
    </source>
</evidence>
<dbReference type="EMBL" id="FMBC01000065">
    <property type="protein sequence ID" value="SCC66977.1"/>
    <property type="molecule type" value="Genomic_DNA"/>
</dbReference>
<keyword evidence="1" id="KW-1133">Transmembrane helix</keyword>
<accession>A0A1C4GFM4</accession>
<evidence type="ECO:0000313" key="3">
    <source>
        <dbReference type="Proteomes" id="UP000198515"/>
    </source>
</evidence>
<name>A0A1C4GFM4_9ENTR</name>
<sequence length="174" mass="19828">MLGKKIKISLKKAQNKMNMISMVIIFFVLMCAASMIIYLISSMTGSKSHLLDFACSSNLKYENTNANNIMNTNILLVLRNDGKGMITFDGNITNEKGNYKLSRVVYFNYEYFNSRSFILREKTSTLSKRDTIPNGLFEERYFPTDTFYVAPIDNIKNALLIGNRLSPVLICITD</sequence>
<gene>
    <name evidence="2" type="ORF">GA0061070_106519</name>
</gene>
<proteinExistence type="predicted"/>
<evidence type="ECO:0000256" key="1">
    <source>
        <dbReference type="SAM" id="Phobius"/>
    </source>
</evidence>
<protein>
    <submittedName>
        <fullName evidence="2">Uncharacterized protein</fullName>
    </submittedName>
</protein>
<feature type="transmembrane region" description="Helical" evidence="1">
    <location>
        <begin position="20"/>
        <end position="40"/>
    </location>
</feature>
<organism evidence="2 3">
    <name type="scientific">Kosakonia oryziphila</name>
    <dbReference type="NCBI Taxonomy" id="1005667"/>
    <lineage>
        <taxon>Bacteria</taxon>
        <taxon>Pseudomonadati</taxon>
        <taxon>Pseudomonadota</taxon>
        <taxon>Gammaproteobacteria</taxon>
        <taxon>Enterobacterales</taxon>
        <taxon>Enterobacteriaceae</taxon>
        <taxon>Kosakonia</taxon>
    </lineage>
</organism>